<keyword evidence="2" id="KW-1185">Reference proteome</keyword>
<dbReference type="AlphaFoldDB" id="A0A8S3Z1G0"/>
<proteinExistence type="predicted"/>
<protein>
    <submittedName>
        <fullName evidence="1">Uncharacterized protein</fullName>
    </submittedName>
</protein>
<evidence type="ECO:0000313" key="2">
    <source>
        <dbReference type="Proteomes" id="UP000678393"/>
    </source>
</evidence>
<gene>
    <name evidence="1" type="ORF">CUNI_LOCUS7413</name>
</gene>
<dbReference type="Proteomes" id="UP000678393">
    <property type="component" value="Unassembled WGS sequence"/>
</dbReference>
<name>A0A8S3Z1G0_9EUPU</name>
<sequence length="52" mass="5625">MVVAMSCAADDTQMETLAQQGVKGPTSRPSECIGKAHAYTYVHNTTLRLRSV</sequence>
<comment type="caution">
    <text evidence="1">The sequence shown here is derived from an EMBL/GenBank/DDBJ whole genome shotgun (WGS) entry which is preliminary data.</text>
</comment>
<dbReference type="EMBL" id="CAJHNH020001175">
    <property type="protein sequence ID" value="CAG5121855.1"/>
    <property type="molecule type" value="Genomic_DNA"/>
</dbReference>
<reference evidence="1" key="1">
    <citation type="submission" date="2021-04" db="EMBL/GenBank/DDBJ databases">
        <authorList>
            <consortium name="Molecular Ecology Group"/>
        </authorList>
    </citation>
    <scope>NUCLEOTIDE SEQUENCE</scope>
</reference>
<organism evidence="1 2">
    <name type="scientific">Candidula unifasciata</name>
    <dbReference type="NCBI Taxonomy" id="100452"/>
    <lineage>
        <taxon>Eukaryota</taxon>
        <taxon>Metazoa</taxon>
        <taxon>Spiralia</taxon>
        <taxon>Lophotrochozoa</taxon>
        <taxon>Mollusca</taxon>
        <taxon>Gastropoda</taxon>
        <taxon>Heterobranchia</taxon>
        <taxon>Euthyneura</taxon>
        <taxon>Panpulmonata</taxon>
        <taxon>Eupulmonata</taxon>
        <taxon>Stylommatophora</taxon>
        <taxon>Helicina</taxon>
        <taxon>Helicoidea</taxon>
        <taxon>Geomitridae</taxon>
        <taxon>Candidula</taxon>
    </lineage>
</organism>
<feature type="non-terminal residue" evidence="1">
    <location>
        <position position="52"/>
    </location>
</feature>
<evidence type="ECO:0000313" key="1">
    <source>
        <dbReference type="EMBL" id="CAG5121855.1"/>
    </source>
</evidence>
<accession>A0A8S3Z1G0</accession>